<dbReference type="Proteomes" id="UP001215280">
    <property type="component" value="Unassembled WGS sequence"/>
</dbReference>
<evidence type="ECO:0000313" key="2">
    <source>
        <dbReference type="Proteomes" id="UP001215280"/>
    </source>
</evidence>
<proteinExistence type="predicted"/>
<organism evidence="1 2">
    <name type="scientific">Mycena maculata</name>
    <dbReference type="NCBI Taxonomy" id="230809"/>
    <lineage>
        <taxon>Eukaryota</taxon>
        <taxon>Fungi</taxon>
        <taxon>Dikarya</taxon>
        <taxon>Basidiomycota</taxon>
        <taxon>Agaricomycotina</taxon>
        <taxon>Agaricomycetes</taxon>
        <taxon>Agaricomycetidae</taxon>
        <taxon>Agaricales</taxon>
        <taxon>Marasmiineae</taxon>
        <taxon>Mycenaceae</taxon>
        <taxon>Mycena</taxon>
    </lineage>
</organism>
<dbReference type="EMBL" id="JARJLG010000002">
    <property type="protein sequence ID" value="KAJ7783630.1"/>
    <property type="molecule type" value="Genomic_DNA"/>
</dbReference>
<reference evidence="1" key="1">
    <citation type="submission" date="2023-03" db="EMBL/GenBank/DDBJ databases">
        <title>Massive genome expansion in bonnet fungi (Mycena s.s.) driven by repeated elements and novel gene families across ecological guilds.</title>
        <authorList>
            <consortium name="Lawrence Berkeley National Laboratory"/>
            <person name="Harder C.B."/>
            <person name="Miyauchi S."/>
            <person name="Viragh M."/>
            <person name="Kuo A."/>
            <person name="Thoen E."/>
            <person name="Andreopoulos B."/>
            <person name="Lu D."/>
            <person name="Skrede I."/>
            <person name="Drula E."/>
            <person name="Henrissat B."/>
            <person name="Morin E."/>
            <person name="Kohler A."/>
            <person name="Barry K."/>
            <person name="LaButti K."/>
            <person name="Morin E."/>
            <person name="Salamov A."/>
            <person name="Lipzen A."/>
            <person name="Mereny Z."/>
            <person name="Hegedus B."/>
            <person name="Baldrian P."/>
            <person name="Stursova M."/>
            <person name="Weitz H."/>
            <person name="Taylor A."/>
            <person name="Grigoriev I.V."/>
            <person name="Nagy L.G."/>
            <person name="Martin F."/>
            <person name="Kauserud H."/>
        </authorList>
    </citation>
    <scope>NUCLEOTIDE SEQUENCE</scope>
    <source>
        <strain evidence="1">CBHHK188m</strain>
    </source>
</reference>
<evidence type="ECO:0000313" key="1">
    <source>
        <dbReference type="EMBL" id="KAJ7783630.1"/>
    </source>
</evidence>
<accession>A0AAD7KDY6</accession>
<keyword evidence="2" id="KW-1185">Reference proteome</keyword>
<dbReference type="AlphaFoldDB" id="A0AAD7KDY6"/>
<protein>
    <submittedName>
        <fullName evidence="1">Uncharacterized protein</fullName>
    </submittedName>
</protein>
<sequence>MALIFGSCCGHKDMQAFRANSTTIRLGEHESAAVQAAEEASTCGIIKAMALLGALFHHKDEDKGYQDKYCLFMQQKVSGICGSFGRAAAVVTEYYAFFIQLIELIWNGKTKAGANHVEKLVLLALNCVRTMAEVVAAALYSLCISWLYMQIVRSKDVNGVLPNLLDLVDIHRKLPDFCRSLAANPSLFFAPNAVDFPEPQALASQLLDLPRMISAMFSGTGVTWIRFTPEFVIVHIRYHPNSTPESFSALERYHHNNTESFAAKYITAKDLLYIMREKRKREELLRATGLEQDLEKIQKMTVAQLKEQYNVYKLIIKDAIILKTTLVSIPRHQDKLDIVVAALKRYQE</sequence>
<name>A0AAD7KDY6_9AGAR</name>
<gene>
    <name evidence="1" type="ORF">DFH07DRAFT_764108</name>
</gene>
<comment type="caution">
    <text evidence="1">The sequence shown here is derived from an EMBL/GenBank/DDBJ whole genome shotgun (WGS) entry which is preliminary data.</text>
</comment>